<dbReference type="InterPro" id="IPR016197">
    <property type="entry name" value="Chromo-like_dom_sf"/>
</dbReference>
<dbReference type="GeneID" id="20661759"/>
<dbReference type="InParanoid" id="G5AF84"/>
<evidence type="ECO:0000259" key="2">
    <source>
        <dbReference type="PROSITE" id="PS50013"/>
    </source>
</evidence>
<protein>
    <recommendedName>
        <fullName evidence="2">Chromo domain-containing protein</fullName>
    </recommendedName>
</protein>
<dbReference type="AlphaFoldDB" id="G5AF84"/>
<dbReference type="KEGG" id="psoj:PHYSODRAFT_532572"/>
<feature type="domain" description="Chromo" evidence="2">
    <location>
        <begin position="24"/>
        <end position="73"/>
    </location>
</feature>
<evidence type="ECO:0000313" key="3">
    <source>
        <dbReference type="EMBL" id="EGZ05874.1"/>
    </source>
</evidence>
<name>G5AF84_PHYSP</name>
<organism evidence="3 4">
    <name type="scientific">Phytophthora sojae (strain P6497)</name>
    <name type="common">Soybean stem and root rot agent</name>
    <name type="synonym">Phytophthora megasperma f. sp. glycines</name>
    <dbReference type="NCBI Taxonomy" id="1094619"/>
    <lineage>
        <taxon>Eukaryota</taxon>
        <taxon>Sar</taxon>
        <taxon>Stramenopiles</taxon>
        <taxon>Oomycota</taxon>
        <taxon>Peronosporomycetes</taxon>
        <taxon>Peronosporales</taxon>
        <taxon>Peronosporaceae</taxon>
        <taxon>Phytophthora</taxon>
    </lineage>
</organism>
<dbReference type="Proteomes" id="UP000002640">
    <property type="component" value="Unassembled WGS sequence"/>
</dbReference>
<reference evidence="3 4" key="1">
    <citation type="journal article" date="2006" name="Science">
        <title>Phytophthora genome sequences uncover evolutionary origins and mechanisms of pathogenesis.</title>
        <authorList>
            <person name="Tyler B.M."/>
            <person name="Tripathy S."/>
            <person name="Zhang X."/>
            <person name="Dehal P."/>
            <person name="Jiang R.H."/>
            <person name="Aerts A."/>
            <person name="Arredondo F.D."/>
            <person name="Baxter L."/>
            <person name="Bensasson D."/>
            <person name="Beynon J.L."/>
            <person name="Chapman J."/>
            <person name="Damasceno C.M."/>
            <person name="Dorrance A.E."/>
            <person name="Dou D."/>
            <person name="Dickerman A.W."/>
            <person name="Dubchak I.L."/>
            <person name="Garbelotto M."/>
            <person name="Gijzen M."/>
            <person name="Gordon S.G."/>
            <person name="Govers F."/>
            <person name="Grunwald N.J."/>
            <person name="Huang W."/>
            <person name="Ivors K.L."/>
            <person name="Jones R.W."/>
            <person name="Kamoun S."/>
            <person name="Krampis K."/>
            <person name="Lamour K.H."/>
            <person name="Lee M.K."/>
            <person name="McDonald W.H."/>
            <person name="Medina M."/>
            <person name="Meijer H.J."/>
            <person name="Nordberg E.K."/>
            <person name="Maclean D.J."/>
            <person name="Ospina-Giraldo M.D."/>
            <person name="Morris P.F."/>
            <person name="Phuntumart V."/>
            <person name="Putnam N.H."/>
            <person name="Rash S."/>
            <person name="Rose J.K."/>
            <person name="Sakihama Y."/>
            <person name="Salamov A.A."/>
            <person name="Savidor A."/>
            <person name="Scheuring C.F."/>
            <person name="Smith B.M."/>
            <person name="Sobral B.W."/>
            <person name="Terry A."/>
            <person name="Torto-Alalibo T.A."/>
            <person name="Win J."/>
            <person name="Xu Z."/>
            <person name="Zhang H."/>
            <person name="Grigoriev I.V."/>
            <person name="Rokhsar D.S."/>
            <person name="Boore J.L."/>
        </authorList>
    </citation>
    <scope>NUCLEOTIDE SEQUENCE [LARGE SCALE GENOMIC DNA]</scope>
    <source>
        <strain evidence="3 4">P6497</strain>
    </source>
</reference>
<dbReference type="PROSITE" id="PS50013">
    <property type="entry name" value="CHROMO_2"/>
    <property type="match status" value="1"/>
</dbReference>
<dbReference type="InterPro" id="IPR000953">
    <property type="entry name" value="Chromo/chromo_shadow_dom"/>
</dbReference>
<feature type="region of interest" description="Disordered" evidence="1">
    <location>
        <begin position="88"/>
        <end position="140"/>
    </location>
</feature>
<feature type="compositionally biased region" description="Basic residues" evidence="1">
    <location>
        <begin position="126"/>
        <end position="140"/>
    </location>
</feature>
<evidence type="ECO:0000313" key="4">
    <source>
        <dbReference type="Proteomes" id="UP000002640"/>
    </source>
</evidence>
<dbReference type="RefSeq" id="XP_009538735.1">
    <property type="nucleotide sequence ID" value="XM_009540440.1"/>
</dbReference>
<evidence type="ECO:0000256" key="1">
    <source>
        <dbReference type="SAM" id="MobiDB-lite"/>
    </source>
</evidence>
<dbReference type="CDD" id="cd00024">
    <property type="entry name" value="CD_CSD"/>
    <property type="match status" value="1"/>
</dbReference>
<dbReference type="Gene3D" id="2.40.50.40">
    <property type="match status" value="1"/>
</dbReference>
<proteinExistence type="predicted"/>
<gene>
    <name evidence="3" type="ORF">PHYSODRAFT_532572</name>
</gene>
<accession>G5AF84</accession>
<dbReference type="SUPFAM" id="SSF54160">
    <property type="entry name" value="Chromo domain-like"/>
    <property type="match status" value="1"/>
</dbReference>
<keyword evidence="4" id="KW-1185">Reference proteome</keyword>
<dbReference type="EMBL" id="JH159165">
    <property type="protein sequence ID" value="EGZ05874.1"/>
    <property type="molecule type" value="Genomic_DNA"/>
</dbReference>
<sequence length="140" mass="16473">MYADQSLDVNEEMLAHIANQDIYLTVEAFTQHRKHAAHTYEMLVRWEDLEAIEDSWEPVRTIYEDVPIKLQDYVDSADDDELRQFVLQLRSHPQGRKRAESTAQPTLSHRRGKRGGDNDAQPKPPKQNHRQRRAKRNTKK</sequence>